<name>A0A6L9ML05_9HYPH</name>
<accession>A0A6L9ML05</accession>
<organism evidence="2 3">
    <name type="scientific">Aurantimonas aggregata</name>
    <dbReference type="NCBI Taxonomy" id="2047720"/>
    <lineage>
        <taxon>Bacteria</taxon>
        <taxon>Pseudomonadati</taxon>
        <taxon>Pseudomonadota</taxon>
        <taxon>Alphaproteobacteria</taxon>
        <taxon>Hyphomicrobiales</taxon>
        <taxon>Aurantimonadaceae</taxon>
        <taxon>Aurantimonas</taxon>
    </lineage>
</organism>
<proteinExistence type="predicted"/>
<sequence length="52" mass="6022">MSIEPARALAMVWFQRHRQRTALASLDDRLLADVGLSRETARGECRKPFWHA</sequence>
<dbReference type="InterPro" id="IPR009506">
    <property type="entry name" value="YjiS-like"/>
</dbReference>
<feature type="domain" description="YjiS-like" evidence="1">
    <location>
        <begin position="7"/>
        <end position="39"/>
    </location>
</feature>
<evidence type="ECO:0000313" key="2">
    <source>
        <dbReference type="EMBL" id="NDV88306.1"/>
    </source>
</evidence>
<dbReference type="Proteomes" id="UP000476332">
    <property type="component" value="Unassembled WGS sequence"/>
</dbReference>
<dbReference type="EMBL" id="JAAAMJ010000014">
    <property type="protein sequence ID" value="NDV88306.1"/>
    <property type="molecule type" value="Genomic_DNA"/>
</dbReference>
<evidence type="ECO:0000313" key="3">
    <source>
        <dbReference type="Proteomes" id="UP000476332"/>
    </source>
</evidence>
<comment type="caution">
    <text evidence="2">The sequence shown here is derived from an EMBL/GenBank/DDBJ whole genome shotgun (WGS) entry which is preliminary data.</text>
</comment>
<protein>
    <submittedName>
        <fullName evidence="2">DUF1127 domain-containing protein</fullName>
    </submittedName>
</protein>
<reference evidence="2 3" key="1">
    <citation type="submission" date="2020-01" db="EMBL/GenBank/DDBJ databases">
        <title>Genomes of bacteria type strains.</title>
        <authorList>
            <person name="Chen J."/>
            <person name="Zhu S."/>
            <person name="Chen J."/>
        </authorList>
    </citation>
    <scope>NUCLEOTIDE SEQUENCE [LARGE SCALE GENOMIC DNA]</scope>
    <source>
        <strain evidence="2 3">KCTC 52919</strain>
    </source>
</reference>
<evidence type="ECO:0000259" key="1">
    <source>
        <dbReference type="Pfam" id="PF06568"/>
    </source>
</evidence>
<gene>
    <name evidence="2" type="ORF">GTW51_16520</name>
</gene>
<dbReference type="Pfam" id="PF06568">
    <property type="entry name" value="YjiS-like"/>
    <property type="match status" value="1"/>
</dbReference>
<dbReference type="AlphaFoldDB" id="A0A6L9ML05"/>
<keyword evidence="3" id="KW-1185">Reference proteome</keyword>